<reference evidence="5 6" key="1">
    <citation type="submission" date="2007-07" db="EMBL/GenBank/DDBJ databases">
        <title>Complete sequence of Fervidobacterium nodosum Rt17-B1.</title>
        <authorList>
            <consortium name="US DOE Joint Genome Institute"/>
            <person name="Copeland A."/>
            <person name="Lucas S."/>
            <person name="Lapidus A."/>
            <person name="Barry K."/>
            <person name="Glavina del Rio T."/>
            <person name="Dalin E."/>
            <person name="Tice H."/>
            <person name="Pitluck S."/>
            <person name="Saunders E."/>
            <person name="Brettin T."/>
            <person name="Bruce D."/>
            <person name="Detter J.C."/>
            <person name="Han C."/>
            <person name="Schmutz J."/>
            <person name="Larimer F."/>
            <person name="Land M."/>
            <person name="Hauser L."/>
            <person name="Kyrpides N."/>
            <person name="Mikhailova N."/>
            <person name="Nelson K."/>
            <person name="Gogarten J.P."/>
            <person name="Noll K."/>
            <person name="Richardson P."/>
        </authorList>
    </citation>
    <scope>NUCLEOTIDE SEQUENCE [LARGE SCALE GENOMIC DNA]</scope>
    <source>
        <strain evidence="6">ATCC 35602 / DSM 5306 / Rt17-B1</strain>
    </source>
</reference>
<dbReference type="Gene3D" id="3.40.30.10">
    <property type="entry name" value="Glutaredoxin"/>
    <property type="match status" value="1"/>
</dbReference>
<dbReference type="STRING" id="381764.Fnod_1382"/>
<protein>
    <submittedName>
        <fullName evidence="5">Alkyl hydroperoxide reductase/ Thiol specific antioxidant/ Mal allergen</fullName>
    </submittedName>
</protein>
<evidence type="ECO:0000256" key="1">
    <source>
        <dbReference type="ARBA" id="ARBA00023002"/>
    </source>
</evidence>
<dbReference type="Pfam" id="PF00578">
    <property type="entry name" value="AhpC-TSA"/>
    <property type="match status" value="1"/>
</dbReference>
<dbReference type="SUPFAM" id="SSF52833">
    <property type="entry name" value="Thioredoxin-like"/>
    <property type="match status" value="1"/>
</dbReference>
<dbReference type="Proteomes" id="UP000002415">
    <property type="component" value="Chromosome"/>
</dbReference>
<evidence type="ECO:0000313" key="5">
    <source>
        <dbReference type="EMBL" id="ABS61229.1"/>
    </source>
</evidence>
<name>A7HMU6_FERNB</name>
<dbReference type="GO" id="GO:0016491">
    <property type="term" value="F:oxidoreductase activity"/>
    <property type="evidence" value="ECO:0007669"/>
    <property type="project" value="UniProtKB-KW"/>
</dbReference>
<dbReference type="InterPro" id="IPR024706">
    <property type="entry name" value="Peroxiredoxin_AhpC-typ"/>
</dbReference>
<evidence type="ECO:0000256" key="2">
    <source>
        <dbReference type="ARBA" id="ARBA00023284"/>
    </source>
</evidence>
<dbReference type="KEGG" id="fno:Fnod_1382"/>
<dbReference type="PANTHER" id="PTHR43110">
    <property type="entry name" value="THIOL PEROXIDASE"/>
    <property type="match status" value="1"/>
</dbReference>
<accession>A7HMU6</accession>
<dbReference type="InterPro" id="IPR013766">
    <property type="entry name" value="Thioredoxin_domain"/>
</dbReference>
<dbReference type="OrthoDB" id="9812811at2"/>
<evidence type="ECO:0000259" key="4">
    <source>
        <dbReference type="PROSITE" id="PS51352"/>
    </source>
</evidence>
<reference evidence="5 6" key="2">
    <citation type="journal article" date="2009" name="Proc. Natl. Acad. Sci. U.S.A.">
        <title>On the chimeric nature, thermophilic origin, and phylogenetic placement of the Thermotogales.</title>
        <authorList>
            <person name="Zhaxybayeva O."/>
            <person name="Swithers K.S."/>
            <person name="Lapierre P."/>
            <person name="Fournier G.P."/>
            <person name="Bickhart D.M."/>
            <person name="DeBoy R.T."/>
            <person name="Nelson K.E."/>
            <person name="Nesbo C.L."/>
            <person name="Doolittle W.F."/>
            <person name="Gogarten J.P."/>
            <person name="Noll K.M."/>
        </authorList>
    </citation>
    <scope>NUCLEOTIDE SEQUENCE [LARGE SCALE GENOMIC DNA]</scope>
    <source>
        <strain evidence="6">ATCC 35602 / DSM 5306 / Rt17-B1</strain>
    </source>
</reference>
<dbReference type="eggNOG" id="COG1225">
    <property type="taxonomic scope" value="Bacteria"/>
</dbReference>
<dbReference type="CDD" id="cd03018">
    <property type="entry name" value="PRX_AhpE_like"/>
    <property type="match status" value="1"/>
</dbReference>
<dbReference type="AlphaFoldDB" id="A7HMU6"/>
<dbReference type="HOGENOM" id="CLU_042529_14_2_0"/>
<dbReference type="RefSeq" id="WP_011994536.1">
    <property type="nucleotide sequence ID" value="NC_009718.1"/>
</dbReference>
<sequence>MLELGQKAPNFELVDHELKPVKLSELKGKVVLAFYPGAFTSVCEKELCTFRDMMAKFNNLNATVFGISIDTPFSNKAFAEKNKLNFRLLSDFGGNVAKQYGGVHENFINIPNYTVAKRAVFVLDDGVVIYKWVTDNPAVEPPYEEIQKVLG</sequence>
<organism evidence="5 6">
    <name type="scientific">Fervidobacterium nodosum (strain ATCC 35602 / DSM 5306 / Rt17-B1)</name>
    <dbReference type="NCBI Taxonomy" id="381764"/>
    <lineage>
        <taxon>Bacteria</taxon>
        <taxon>Thermotogati</taxon>
        <taxon>Thermotogota</taxon>
        <taxon>Thermotogae</taxon>
        <taxon>Thermotogales</taxon>
        <taxon>Fervidobacteriaceae</taxon>
        <taxon>Fervidobacterium</taxon>
    </lineage>
</organism>
<dbReference type="InterPro" id="IPR036249">
    <property type="entry name" value="Thioredoxin-like_sf"/>
</dbReference>
<keyword evidence="6" id="KW-1185">Reference proteome</keyword>
<proteinExistence type="predicted"/>
<dbReference type="PIRSF" id="PIRSF000239">
    <property type="entry name" value="AHPC"/>
    <property type="match status" value="1"/>
</dbReference>
<dbReference type="EMBL" id="CP000771">
    <property type="protein sequence ID" value="ABS61229.1"/>
    <property type="molecule type" value="Genomic_DNA"/>
</dbReference>
<dbReference type="PROSITE" id="PS51352">
    <property type="entry name" value="THIOREDOXIN_2"/>
    <property type="match status" value="1"/>
</dbReference>
<feature type="active site" description="Cysteine sulfenic acid (-SOH) intermediate; for peroxidase activity" evidence="3">
    <location>
        <position position="43"/>
    </location>
</feature>
<dbReference type="InterPro" id="IPR000866">
    <property type="entry name" value="AhpC/TSA"/>
</dbReference>
<dbReference type="InterPro" id="IPR050455">
    <property type="entry name" value="Tpx_Peroxidase_subfamily"/>
</dbReference>
<dbReference type="PANTHER" id="PTHR43110:SF1">
    <property type="entry name" value="THIOL PEROXIDASE"/>
    <property type="match status" value="1"/>
</dbReference>
<evidence type="ECO:0000256" key="3">
    <source>
        <dbReference type="PIRSR" id="PIRSR000239-1"/>
    </source>
</evidence>
<keyword evidence="1" id="KW-0560">Oxidoreductase</keyword>
<dbReference type="GO" id="GO:0016209">
    <property type="term" value="F:antioxidant activity"/>
    <property type="evidence" value="ECO:0007669"/>
    <property type="project" value="InterPro"/>
</dbReference>
<evidence type="ECO:0000313" key="6">
    <source>
        <dbReference type="Proteomes" id="UP000002415"/>
    </source>
</evidence>
<keyword evidence="2" id="KW-0676">Redox-active center</keyword>
<feature type="domain" description="Thioredoxin" evidence="4">
    <location>
        <begin position="2"/>
        <end position="151"/>
    </location>
</feature>
<gene>
    <name evidence="5" type="ordered locus">Fnod_1382</name>
</gene>